<name>A0A3R7HKR2_9BURK</name>
<comment type="caution">
    <text evidence="2">The sequence shown here is derived from an EMBL/GenBank/DDBJ whole genome shotgun (WGS) entry which is preliminary data.</text>
</comment>
<organism evidence="2 3">
    <name type="scientific">Paraburkholderia fungorum</name>
    <dbReference type="NCBI Taxonomy" id="134537"/>
    <lineage>
        <taxon>Bacteria</taxon>
        <taxon>Pseudomonadati</taxon>
        <taxon>Pseudomonadota</taxon>
        <taxon>Betaproteobacteria</taxon>
        <taxon>Burkholderiales</taxon>
        <taxon>Burkholderiaceae</taxon>
        <taxon>Paraburkholderia</taxon>
    </lineage>
</organism>
<feature type="transmembrane region" description="Helical" evidence="1">
    <location>
        <begin position="318"/>
        <end position="338"/>
    </location>
</feature>
<dbReference type="EMBL" id="MCAS01000045">
    <property type="protein sequence ID" value="RKF35771.1"/>
    <property type="molecule type" value="Genomic_DNA"/>
</dbReference>
<feature type="transmembrane region" description="Helical" evidence="1">
    <location>
        <begin position="369"/>
        <end position="390"/>
    </location>
</feature>
<reference evidence="2 3" key="1">
    <citation type="submission" date="2016-07" db="EMBL/GenBank/DDBJ databases">
        <title>Genome analysis of Burkholderia fungorum ES3-20.</title>
        <authorList>
            <person name="Xu D."/>
            <person name="Yao R."/>
            <person name="Zheng S."/>
        </authorList>
    </citation>
    <scope>NUCLEOTIDE SEQUENCE [LARGE SCALE GENOMIC DNA]</scope>
    <source>
        <strain evidence="2 3">ES3-20</strain>
    </source>
</reference>
<keyword evidence="1" id="KW-1133">Transmembrane helix</keyword>
<evidence type="ECO:0000313" key="2">
    <source>
        <dbReference type="EMBL" id="RKF35771.1"/>
    </source>
</evidence>
<feature type="transmembrane region" description="Helical" evidence="1">
    <location>
        <begin position="123"/>
        <end position="144"/>
    </location>
</feature>
<dbReference type="Proteomes" id="UP000283709">
    <property type="component" value="Unassembled WGS sequence"/>
</dbReference>
<gene>
    <name evidence="2" type="ORF">BCY88_09035</name>
</gene>
<feature type="transmembrane region" description="Helical" evidence="1">
    <location>
        <begin position="237"/>
        <end position="261"/>
    </location>
</feature>
<protein>
    <submittedName>
        <fullName evidence="2">Uncharacterized protein</fullName>
    </submittedName>
</protein>
<accession>A0A3R7HKR2</accession>
<feature type="transmembrane region" description="Helical" evidence="1">
    <location>
        <begin position="345"/>
        <end position="363"/>
    </location>
</feature>
<feature type="transmembrane region" description="Helical" evidence="1">
    <location>
        <begin position="282"/>
        <end position="306"/>
    </location>
</feature>
<feature type="transmembrane region" description="Helical" evidence="1">
    <location>
        <begin position="156"/>
        <end position="176"/>
    </location>
</feature>
<proteinExistence type="predicted"/>
<keyword evidence="1" id="KW-0472">Membrane</keyword>
<feature type="transmembrane region" description="Helical" evidence="1">
    <location>
        <begin position="20"/>
        <end position="37"/>
    </location>
</feature>
<sequence>MVRFAFWAKRYARNNPIASLGLLSGIVGGGTLFWYYMLLGQMPDFTLPQTTGLFSAAFLAGIIVIGTLALTCVAPAASARYALDAMLPENPTSSHFWLPGEARAEQAAKVTSRMRAELLRGDFAVELSTLSVLAWSGIGFPSLADFFWPSDPGLVMAIYAVAVFALLTLVFAGAHLGRKPRIALRMLVVFGLCAIATLFLLHKAGLDSATPLLSFSVPGGTIPDIAGPSVSGQFLRVHVYVLALSLAAMATGILSYAAILAERRRIWRDTISGPLRPKLPPSMFTIRLCLTLIYVAFSFSPLMLALEFAKLNGPAHAIRTLGTIVLYLAVFNLAFFSMASMKRDFFKTCLIAVGFFAVTVMVPTQRPTVIPTGVVFALGLGNFHSSAILLSSLQCPRLAMYGIECEAKKDDAIVVTNVNVLNRLGSTATLELQIRRQGPDIDRALNTAGLAVSADLSDPSATLSPKPVLLTQEQSVRDFINGNPKQRIIAARQCDDSIASWLQSPWEADKTRLASRNKYVRLWCVTVNVPADQLLDFDKDGIRSYKDGYSEFIGTRPSTKT</sequence>
<evidence type="ECO:0000313" key="3">
    <source>
        <dbReference type="Proteomes" id="UP000283709"/>
    </source>
</evidence>
<keyword evidence="1" id="KW-0812">Transmembrane</keyword>
<dbReference type="AlphaFoldDB" id="A0A3R7HKR2"/>
<feature type="transmembrane region" description="Helical" evidence="1">
    <location>
        <begin position="183"/>
        <end position="202"/>
    </location>
</feature>
<feature type="transmembrane region" description="Helical" evidence="1">
    <location>
        <begin position="57"/>
        <end position="77"/>
    </location>
</feature>
<evidence type="ECO:0000256" key="1">
    <source>
        <dbReference type="SAM" id="Phobius"/>
    </source>
</evidence>